<dbReference type="Pfam" id="PF00392">
    <property type="entry name" value="GntR"/>
    <property type="match status" value="1"/>
</dbReference>
<keyword evidence="6" id="KW-1185">Reference proteome</keyword>
<dbReference type="InterPro" id="IPR000524">
    <property type="entry name" value="Tscrpt_reg_HTH_GntR"/>
</dbReference>
<proteinExistence type="predicted"/>
<accession>A0ABT5WXB0</accession>
<keyword evidence="2" id="KW-0238">DNA-binding</keyword>
<keyword evidence="1" id="KW-0805">Transcription regulation</keyword>
<evidence type="ECO:0000259" key="4">
    <source>
        <dbReference type="SMART" id="SM00345"/>
    </source>
</evidence>
<dbReference type="RefSeq" id="WP_275230655.1">
    <property type="nucleotide sequence ID" value="NZ_JARESE010000085.1"/>
</dbReference>
<sequence>MDSSAAAAIGYPATGRRHLVQATAEALRERIFAQEAGSQIGSLSELARDLGVGIVTVQQAARILEHEGLLEVRRGPGGGYYGRRPDVVTLERALAAYMRARPASWEEALDITSLLFNELCAAAAQEESTEARSGLRDFAARLEGCDPEREVFDLEEEFQNLLFTMVNRPLFELLTRVTLHFSASGAPDAMGKGLVAPGQWLAGRKRIVRAILDGDVALARFEADRSNRAVVLASLHRHRRGD</sequence>
<dbReference type="Proteomes" id="UP001216253">
    <property type="component" value="Unassembled WGS sequence"/>
</dbReference>
<evidence type="ECO:0000313" key="6">
    <source>
        <dbReference type="Proteomes" id="UP001216253"/>
    </source>
</evidence>
<name>A0ABT5WXB0_9SPHN</name>
<keyword evidence="3" id="KW-0804">Transcription</keyword>
<gene>
    <name evidence="5" type="ORF">PYV00_22845</name>
</gene>
<comment type="caution">
    <text evidence="5">The sequence shown here is derived from an EMBL/GenBank/DDBJ whole genome shotgun (WGS) entry which is preliminary data.</text>
</comment>
<organism evidence="5 6">
    <name type="scientific">Novosphingobium album</name>
    <name type="common">ex Liu et al. 2023</name>
    <dbReference type="NCBI Taxonomy" id="3031130"/>
    <lineage>
        <taxon>Bacteria</taxon>
        <taxon>Pseudomonadati</taxon>
        <taxon>Pseudomonadota</taxon>
        <taxon>Alphaproteobacteria</taxon>
        <taxon>Sphingomonadales</taxon>
        <taxon>Sphingomonadaceae</taxon>
        <taxon>Novosphingobium</taxon>
    </lineage>
</organism>
<dbReference type="SMART" id="SM00345">
    <property type="entry name" value="HTH_GNTR"/>
    <property type="match status" value="1"/>
</dbReference>
<dbReference type="Gene3D" id="1.10.10.10">
    <property type="entry name" value="Winged helix-like DNA-binding domain superfamily/Winged helix DNA-binding domain"/>
    <property type="match status" value="1"/>
</dbReference>
<dbReference type="EMBL" id="JARESE010000085">
    <property type="protein sequence ID" value="MDE8654541.1"/>
    <property type="molecule type" value="Genomic_DNA"/>
</dbReference>
<feature type="domain" description="HTH gntR-type" evidence="4">
    <location>
        <begin position="23"/>
        <end position="82"/>
    </location>
</feature>
<protein>
    <submittedName>
        <fullName evidence="5">GntR family transcriptional regulator</fullName>
    </submittedName>
</protein>
<dbReference type="InterPro" id="IPR036390">
    <property type="entry name" value="WH_DNA-bd_sf"/>
</dbReference>
<dbReference type="InterPro" id="IPR036388">
    <property type="entry name" value="WH-like_DNA-bd_sf"/>
</dbReference>
<evidence type="ECO:0000256" key="1">
    <source>
        <dbReference type="ARBA" id="ARBA00023015"/>
    </source>
</evidence>
<evidence type="ECO:0000313" key="5">
    <source>
        <dbReference type="EMBL" id="MDE8654541.1"/>
    </source>
</evidence>
<evidence type="ECO:0000256" key="3">
    <source>
        <dbReference type="ARBA" id="ARBA00023163"/>
    </source>
</evidence>
<dbReference type="SUPFAM" id="SSF46785">
    <property type="entry name" value="Winged helix' DNA-binding domain"/>
    <property type="match status" value="1"/>
</dbReference>
<reference evidence="5 6" key="1">
    <citation type="submission" date="2023-03" db="EMBL/GenBank/DDBJ databases">
        <title>NovoSphingobium album sp. nov. isolated from polycyclic aromatic hydrocarbons- and heavy-metal polluted soil.</title>
        <authorList>
            <person name="Liu Z."/>
            <person name="Wang K."/>
        </authorList>
    </citation>
    <scope>NUCLEOTIDE SEQUENCE [LARGE SCALE GENOMIC DNA]</scope>
    <source>
        <strain evidence="5 6">H3SJ31-1</strain>
    </source>
</reference>
<evidence type="ECO:0000256" key="2">
    <source>
        <dbReference type="ARBA" id="ARBA00023125"/>
    </source>
</evidence>